<dbReference type="OrthoDB" id="411251at2759"/>
<dbReference type="AlphaFoldDB" id="A0A077WW15"/>
<protein>
    <recommendedName>
        <fullName evidence="1">PAS domain-containing protein</fullName>
    </recommendedName>
</protein>
<dbReference type="Pfam" id="PF13426">
    <property type="entry name" value="PAS_9"/>
    <property type="match status" value="1"/>
</dbReference>
<accession>A0A077WW15</accession>
<dbReference type="Pfam" id="PF08447">
    <property type="entry name" value="PAS_3"/>
    <property type="match status" value="1"/>
</dbReference>
<dbReference type="InterPro" id="IPR035965">
    <property type="entry name" value="PAS-like_dom_sf"/>
</dbReference>
<sequence>MASELPDFISIYDNSEAAHLVYLSDSVVDAIGWTPEELVGKRGFDYFHPNEIPSLARVHAASVMNEKLSSMVRYHTRHKDGHYVQVETVVHYCYDVIVCTNFVYDPNDTGHKIRSTMADEVWSVDMDGKVELAGSWGDSQERIRQTLESSEQWIQEQQLKTKQEPRFCMILNRFTCDSTIVFVSQMAERTVGLDCERALGKSLLNFVCERDVDTVQAQLDLIKSSGMIMRLRFDWLIDNNGSSTTQPVEAIASSTNDGLAVVFRLAPRVTIN</sequence>
<dbReference type="Gene3D" id="3.30.450.20">
    <property type="entry name" value="PAS domain"/>
    <property type="match status" value="2"/>
</dbReference>
<dbReference type="InterPro" id="IPR013655">
    <property type="entry name" value="PAS_fold_3"/>
</dbReference>
<name>A0A077WW15_9FUNG</name>
<dbReference type="SUPFAM" id="SSF55785">
    <property type="entry name" value="PYP-like sensor domain (PAS domain)"/>
    <property type="match status" value="2"/>
</dbReference>
<feature type="domain" description="PAS" evidence="1">
    <location>
        <begin position="1"/>
        <end position="66"/>
    </location>
</feature>
<evidence type="ECO:0000313" key="2">
    <source>
        <dbReference type="EMBL" id="CDS11208.1"/>
    </source>
</evidence>
<proteinExistence type="predicted"/>
<dbReference type="SMART" id="SM00091">
    <property type="entry name" value="PAS"/>
    <property type="match status" value="2"/>
</dbReference>
<dbReference type="NCBIfam" id="TIGR00229">
    <property type="entry name" value="sensory_box"/>
    <property type="match status" value="1"/>
</dbReference>
<dbReference type="InterPro" id="IPR000014">
    <property type="entry name" value="PAS"/>
</dbReference>
<evidence type="ECO:0000259" key="1">
    <source>
        <dbReference type="PROSITE" id="PS50112"/>
    </source>
</evidence>
<gene>
    <name evidence="2" type="ORF">LRAMOSA03471</name>
</gene>
<dbReference type="EMBL" id="LK023346">
    <property type="protein sequence ID" value="CDS11208.1"/>
    <property type="molecule type" value="Genomic_DNA"/>
</dbReference>
<dbReference type="CDD" id="cd00130">
    <property type="entry name" value="PAS"/>
    <property type="match status" value="2"/>
</dbReference>
<dbReference type="PROSITE" id="PS50112">
    <property type="entry name" value="PAS"/>
    <property type="match status" value="1"/>
</dbReference>
<reference evidence="2" key="1">
    <citation type="journal article" date="2014" name="Genome Announc.">
        <title>De novo whole-genome sequence and genome annotation of Lichtheimia ramosa.</title>
        <authorList>
            <person name="Linde J."/>
            <person name="Schwartze V."/>
            <person name="Binder U."/>
            <person name="Lass-Florl C."/>
            <person name="Voigt K."/>
            <person name="Horn F."/>
        </authorList>
    </citation>
    <scope>NUCLEOTIDE SEQUENCE</scope>
    <source>
        <strain evidence="2">JMRC FSU:6197</strain>
    </source>
</reference>
<organism evidence="2">
    <name type="scientific">Lichtheimia ramosa</name>
    <dbReference type="NCBI Taxonomy" id="688394"/>
    <lineage>
        <taxon>Eukaryota</taxon>
        <taxon>Fungi</taxon>
        <taxon>Fungi incertae sedis</taxon>
        <taxon>Mucoromycota</taxon>
        <taxon>Mucoromycotina</taxon>
        <taxon>Mucoromycetes</taxon>
        <taxon>Mucorales</taxon>
        <taxon>Lichtheimiaceae</taxon>
        <taxon>Lichtheimia</taxon>
    </lineage>
</organism>